<dbReference type="AlphaFoldDB" id="A0A5B1LIB4"/>
<reference evidence="6 7" key="2">
    <citation type="submission" date="2019-09" db="EMBL/GenBank/DDBJ databases">
        <authorList>
            <person name="Jin C."/>
        </authorList>
    </citation>
    <scope>NUCLEOTIDE SEQUENCE [LARGE SCALE GENOMIC DNA]</scope>
    <source>
        <strain evidence="6 7">BN130099</strain>
    </source>
</reference>
<keyword evidence="3 6" id="KW-0378">Hydrolase</keyword>
<comment type="caution">
    <text evidence="6">The sequence shown here is derived from an EMBL/GenBank/DDBJ whole genome shotgun (WGS) entry which is preliminary data.</text>
</comment>
<dbReference type="GO" id="GO:0016787">
    <property type="term" value="F:hydrolase activity"/>
    <property type="evidence" value="ECO:0007669"/>
    <property type="project" value="UniProtKB-KW"/>
</dbReference>
<dbReference type="SMART" id="SM00849">
    <property type="entry name" value="Lactamase_B"/>
    <property type="match status" value="1"/>
</dbReference>
<evidence type="ECO:0000256" key="3">
    <source>
        <dbReference type="ARBA" id="ARBA00022801"/>
    </source>
</evidence>
<dbReference type="InterPro" id="IPR001279">
    <property type="entry name" value="Metallo-B-lactamas"/>
</dbReference>
<dbReference type="PANTHER" id="PTHR42978:SF3">
    <property type="entry name" value="BLR3078 PROTEIN"/>
    <property type="match status" value="1"/>
</dbReference>
<evidence type="ECO:0000313" key="7">
    <source>
        <dbReference type="Proteomes" id="UP000325003"/>
    </source>
</evidence>
<gene>
    <name evidence="6" type="ORF">F0U44_06975</name>
</gene>
<sequence length="260" mass="27977">MRVHHLNCATMRPPITPSMVAHVLLVERADGLFLVDTGFGTGDIANPKRLGKPFQLMVRPALDPGETAVAQVKALGFSADDVTDIALTHLDLDHAGGIADFPKARIHVHQPELDAAMHPTMREKARYVGAQWAHGPSWVAHSEAGDNWFGFSSVTALGDDVVLIPLIGHTRGHAGVAVRDAEGHWLLHAGDSFFDAQQVQTPAGCNRGLAAFQTLMAVSNKQRRANTELLRELVASHSAEVTVFCAHDKSQYDALAHTAG</sequence>
<dbReference type="CDD" id="cd07742">
    <property type="entry name" value="metallo-hydrolase-like_MBL-fold"/>
    <property type="match status" value="1"/>
</dbReference>
<reference evidence="6 7" key="1">
    <citation type="submission" date="2019-09" db="EMBL/GenBank/DDBJ databases">
        <title>Nocardioides panacisoli sp. nov., isolated from the soil of a ginseng field.</title>
        <authorList>
            <person name="Cho C."/>
        </authorList>
    </citation>
    <scope>NUCLEOTIDE SEQUENCE [LARGE SCALE GENOMIC DNA]</scope>
    <source>
        <strain evidence="6 7">BN130099</strain>
    </source>
</reference>
<evidence type="ECO:0000256" key="4">
    <source>
        <dbReference type="ARBA" id="ARBA00022833"/>
    </source>
</evidence>
<name>A0A5B1LIB4_9ACTN</name>
<accession>A0A5B1LIB4</accession>
<evidence type="ECO:0000313" key="6">
    <source>
        <dbReference type="EMBL" id="KAA1420166.1"/>
    </source>
</evidence>
<dbReference type="Pfam" id="PF00753">
    <property type="entry name" value="Lactamase_B"/>
    <property type="match status" value="1"/>
</dbReference>
<evidence type="ECO:0000256" key="1">
    <source>
        <dbReference type="ARBA" id="ARBA00007749"/>
    </source>
</evidence>
<proteinExistence type="inferred from homology"/>
<dbReference type="RefSeq" id="WP_149727590.1">
    <property type="nucleotide sequence ID" value="NZ_VUJV01000002.1"/>
</dbReference>
<comment type="similarity">
    <text evidence="1">Belongs to the metallo-beta-lactamase superfamily.</text>
</comment>
<dbReference type="SUPFAM" id="SSF56281">
    <property type="entry name" value="Metallo-hydrolase/oxidoreductase"/>
    <property type="match status" value="1"/>
</dbReference>
<evidence type="ECO:0000259" key="5">
    <source>
        <dbReference type="SMART" id="SM00849"/>
    </source>
</evidence>
<feature type="domain" description="Metallo-beta-lactamase" evidence="5">
    <location>
        <begin position="20"/>
        <end position="237"/>
    </location>
</feature>
<dbReference type="InterPro" id="IPR036866">
    <property type="entry name" value="RibonucZ/Hydroxyglut_hydro"/>
</dbReference>
<dbReference type="InterPro" id="IPR051013">
    <property type="entry name" value="MBL_superfamily_lactonases"/>
</dbReference>
<protein>
    <submittedName>
        <fullName evidence="6">MBL fold metallo-hydrolase</fullName>
    </submittedName>
</protein>
<keyword evidence="4" id="KW-0862">Zinc</keyword>
<dbReference type="EMBL" id="VUJV01000002">
    <property type="protein sequence ID" value="KAA1420166.1"/>
    <property type="molecule type" value="Genomic_DNA"/>
</dbReference>
<dbReference type="Proteomes" id="UP000325003">
    <property type="component" value="Unassembled WGS sequence"/>
</dbReference>
<organism evidence="6 7">
    <name type="scientific">Nocardioides humilatus</name>
    <dbReference type="NCBI Taxonomy" id="2607660"/>
    <lineage>
        <taxon>Bacteria</taxon>
        <taxon>Bacillati</taxon>
        <taxon>Actinomycetota</taxon>
        <taxon>Actinomycetes</taxon>
        <taxon>Propionibacteriales</taxon>
        <taxon>Nocardioidaceae</taxon>
        <taxon>Nocardioides</taxon>
    </lineage>
</organism>
<dbReference type="PANTHER" id="PTHR42978">
    <property type="entry name" value="QUORUM-QUENCHING LACTONASE YTNP-RELATED-RELATED"/>
    <property type="match status" value="1"/>
</dbReference>
<evidence type="ECO:0000256" key="2">
    <source>
        <dbReference type="ARBA" id="ARBA00022723"/>
    </source>
</evidence>
<dbReference type="GO" id="GO:0046872">
    <property type="term" value="F:metal ion binding"/>
    <property type="evidence" value="ECO:0007669"/>
    <property type="project" value="UniProtKB-KW"/>
</dbReference>
<keyword evidence="7" id="KW-1185">Reference proteome</keyword>
<dbReference type="Gene3D" id="3.60.15.10">
    <property type="entry name" value="Ribonuclease Z/Hydroxyacylglutathione hydrolase-like"/>
    <property type="match status" value="1"/>
</dbReference>
<keyword evidence="2" id="KW-0479">Metal-binding</keyword>